<reference evidence="2" key="1">
    <citation type="journal article" date="2023" name="Mol. Phylogenet. Evol.">
        <title>Genome-scale phylogeny and comparative genomics of the fungal order Sordariales.</title>
        <authorList>
            <person name="Hensen N."/>
            <person name="Bonometti L."/>
            <person name="Westerberg I."/>
            <person name="Brannstrom I.O."/>
            <person name="Guillou S."/>
            <person name="Cros-Aarteil S."/>
            <person name="Calhoun S."/>
            <person name="Haridas S."/>
            <person name="Kuo A."/>
            <person name="Mondo S."/>
            <person name="Pangilinan J."/>
            <person name="Riley R."/>
            <person name="LaButti K."/>
            <person name="Andreopoulos B."/>
            <person name="Lipzen A."/>
            <person name="Chen C."/>
            <person name="Yan M."/>
            <person name="Daum C."/>
            <person name="Ng V."/>
            <person name="Clum A."/>
            <person name="Steindorff A."/>
            <person name="Ohm R.A."/>
            <person name="Martin F."/>
            <person name="Silar P."/>
            <person name="Natvig D.O."/>
            <person name="Lalanne C."/>
            <person name="Gautier V."/>
            <person name="Ament-Velasquez S.L."/>
            <person name="Kruys A."/>
            <person name="Hutchinson M.I."/>
            <person name="Powell A.J."/>
            <person name="Barry K."/>
            <person name="Miller A.N."/>
            <person name="Grigoriev I.V."/>
            <person name="Debuchy R."/>
            <person name="Gladieux P."/>
            <person name="Hiltunen Thoren M."/>
            <person name="Johannesson H."/>
        </authorList>
    </citation>
    <scope>NUCLEOTIDE SEQUENCE</scope>
    <source>
        <strain evidence="2">CBS 955.72</strain>
    </source>
</reference>
<proteinExistence type="predicted"/>
<keyword evidence="3" id="KW-1185">Reference proteome</keyword>
<reference evidence="2" key="2">
    <citation type="submission" date="2023-06" db="EMBL/GenBank/DDBJ databases">
        <authorList>
            <consortium name="Lawrence Berkeley National Laboratory"/>
            <person name="Haridas S."/>
            <person name="Hensen N."/>
            <person name="Bonometti L."/>
            <person name="Westerberg I."/>
            <person name="Brannstrom I.O."/>
            <person name="Guillou S."/>
            <person name="Cros-Aarteil S."/>
            <person name="Calhoun S."/>
            <person name="Kuo A."/>
            <person name="Mondo S."/>
            <person name="Pangilinan J."/>
            <person name="Riley R."/>
            <person name="Labutti K."/>
            <person name="Andreopoulos B."/>
            <person name="Lipzen A."/>
            <person name="Chen C."/>
            <person name="Yanf M."/>
            <person name="Daum C."/>
            <person name="Ng V."/>
            <person name="Clum A."/>
            <person name="Steindorff A."/>
            <person name="Ohm R."/>
            <person name="Martin F."/>
            <person name="Silar P."/>
            <person name="Natvig D."/>
            <person name="Lalanne C."/>
            <person name="Gautier V."/>
            <person name="Ament-Velasquez S.L."/>
            <person name="Kruys A."/>
            <person name="Hutchinson M.I."/>
            <person name="Powell A.J."/>
            <person name="Barry K."/>
            <person name="Miller A.N."/>
            <person name="Grigoriev I.V."/>
            <person name="Debuchy R."/>
            <person name="Gladieux P."/>
            <person name="Thoren M.H."/>
            <person name="Johannesson H."/>
        </authorList>
    </citation>
    <scope>NUCLEOTIDE SEQUENCE</scope>
    <source>
        <strain evidence="2">CBS 955.72</strain>
    </source>
</reference>
<feature type="compositionally biased region" description="Polar residues" evidence="1">
    <location>
        <begin position="71"/>
        <end position="82"/>
    </location>
</feature>
<evidence type="ECO:0000313" key="2">
    <source>
        <dbReference type="EMBL" id="KAK3357321.1"/>
    </source>
</evidence>
<gene>
    <name evidence="2" type="ORF">B0T25DRAFT_154485</name>
</gene>
<protein>
    <submittedName>
        <fullName evidence="2">Uncharacterized protein</fullName>
    </submittedName>
</protein>
<dbReference type="Proteomes" id="UP001275084">
    <property type="component" value="Unassembled WGS sequence"/>
</dbReference>
<dbReference type="EMBL" id="JAUIQD010000003">
    <property type="protein sequence ID" value="KAK3357321.1"/>
    <property type="molecule type" value="Genomic_DNA"/>
</dbReference>
<sequence length="207" mass="22780">MLPDCSLSGHPWSSCGMGVQRQSATMRPATGTSWVDRPRARISSSSPAVGTAWDLRLTASRACWDQRSPKPHSSGNIKSLNKATRRPGNRCQEPKGLREATPLHFLTSPGRLTSKRTACCVTGLQISPRNERARGPHLSVRERSVLLLTTTTTWCAGSFARHLVSPCRCWCWSRWQSGRQTSRESFLETSAPGQKRLRGLAGLQTPG</sequence>
<feature type="region of interest" description="Disordered" evidence="1">
    <location>
        <begin position="65"/>
        <end position="95"/>
    </location>
</feature>
<dbReference type="AlphaFoldDB" id="A0AAJ0HLY0"/>
<organism evidence="2 3">
    <name type="scientific">Lasiosphaeria hispida</name>
    <dbReference type="NCBI Taxonomy" id="260671"/>
    <lineage>
        <taxon>Eukaryota</taxon>
        <taxon>Fungi</taxon>
        <taxon>Dikarya</taxon>
        <taxon>Ascomycota</taxon>
        <taxon>Pezizomycotina</taxon>
        <taxon>Sordariomycetes</taxon>
        <taxon>Sordariomycetidae</taxon>
        <taxon>Sordariales</taxon>
        <taxon>Lasiosphaeriaceae</taxon>
        <taxon>Lasiosphaeria</taxon>
    </lineage>
</organism>
<name>A0AAJ0HLY0_9PEZI</name>
<accession>A0AAJ0HLY0</accession>
<evidence type="ECO:0000256" key="1">
    <source>
        <dbReference type="SAM" id="MobiDB-lite"/>
    </source>
</evidence>
<evidence type="ECO:0000313" key="3">
    <source>
        <dbReference type="Proteomes" id="UP001275084"/>
    </source>
</evidence>
<comment type="caution">
    <text evidence="2">The sequence shown here is derived from an EMBL/GenBank/DDBJ whole genome shotgun (WGS) entry which is preliminary data.</text>
</comment>